<sequence>MAKYYPKNNYKSILNNSENPEKSDTFRIKISLKNNSEHDYFENESPYNFISMEEQRLRRNPGDVPNSTYPVILNKTAFATCSEHYSPACESLMNDFMNRTLLFVSEGKKKDGTFSPFSKILYSSPYRKMALLESTHFTFTLQFTDTYYDEKLKKYVKTKKEMYPVAIIDIDDFNGDYSVFERYDIIPNYLIRNPTKPKSLQVGYVLNEPVYKERQFSFSYYTKMNKKGNPLPLKEQTAQHLFNVAFHNLTGILQGDYNFKGHNAKNPFFATKVGDVAWTNLEPYAILDLAERSDLIVKQLFYNEEPQEPETDKETNVDFGDIENHILTETDKHPNYQKDEGSRNCQLFDEIRLLAYEVSDLYIETNAVKSFYAYLFNTAKRLNNEKYGLPLNEVKATIRSIVKYCFSQKLNAKYPSHQKRRLEKMNQIKTYMLERYGANHRYSKAEKEHLAQKFGVKPDTIKTYSTQIRKEHGTMDEKAMLLQQIIALRSTTPPTKWARIAEMLGKTEDNVKKMYKRNQGKTA</sequence>
<dbReference type="EMBL" id="MLAE01000002">
    <property type="protein sequence ID" value="OOF79939.1"/>
    <property type="molecule type" value="Genomic_DNA"/>
</dbReference>
<protein>
    <submittedName>
        <fullName evidence="2">Uncharacterized protein</fullName>
    </submittedName>
</protein>
<gene>
    <name evidence="2" type="ORF">BKG96_00285</name>
</gene>
<feature type="compositionally biased region" description="Polar residues" evidence="1">
    <location>
        <begin position="9"/>
        <end position="18"/>
    </location>
</feature>
<evidence type="ECO:0000256" key="1">
    <source>
        <dbReference type="SAM" id="MobiDB-lite"/>
    </source>
</evidence>
<dbReference type="RefSeq" id="WP_077585934.1">
    <property type="nucleotide sequence ID" value="NZ_MLAE01000002.1"/>
</dbReference>
<comment type="caution">
    <text evidence="2">The sequence shown here is derived from an EMBL/GenBank/DDBJ whole genome shotgun (WGS) entry which is preliminary data.</text>
</comment>
<evidence type="ECO:0000313" key="3">
    <source>
        <dbReference type="Proteomes" id="UP000189114"/>
    </source>
</evidence>
<proteinExistence type="predicted"/>
<dbReference type="AlphaFoldDB" id="A0A1V3KQI6"/>
<feature type="region of interest" description="Disordered" evidence="1">
    <location>
        <begin position="1"/>
        <end position="21"/>
    </location>
</feature>
<accession>A0A1V3KQI6</accession>
<reference evidence="3" key="1">
    <citation type="submission" date="2016-10" db="EMBL/GenBank/DDBJ databases">
        <title>Rodentibacter gen. nov. and new species.</title>
        <authorList>
            <person name="Christensen H."/>
        </authorList>
    </citation>
    <scope>NUCLEOTIDE SEQUENCE [LARGE SCALE GENOMIC DNA]</scope>
    <source>
        <strain evidence="3">Ppn152</strain>
    </source>
</reference>
<dbReference type="Proteomes" id="UP000189114">
    <property type="component" value="Unassembled WGS sequence"/>
</dbReference>
<dbReference type="Gene3D" id="1.10.340.50">
    <property type="match status" value="1"/>
</dbReference>
<organism evidence="2 3">
    <name type="scientific">Rodentibacter caecimuris</name>
    <dbReference type="NCBI Taxonomy" id="1796644"/>
    <lineage>
        <taxon>Bacteria</taxon>
        <taxon>Pseudomonadati</taxon>
        <taxon>Pseudomonadota</taxon>
        <taxon>Gammaproteobacteria</taxon>
        <taxon>Pasteurellales</taxon>
        <taxon>Pasteurellaceae</taxon>
        <taxon>Rodentibacter</taxon>
    </lineage>
</organism>
<name>A0A1V3KQI6_9PAST</name>
<evidence type="ECO:0000313" key="2">
    <source>
        <dbReference type="EMBL" id="OOF79939.1"/>
    </source>
</evidence>